<feature type="compositionally biased region" description="Basic and acidic residues" evidence="1">
    <location>
        <begin position="62"/>
        <end position="71"/>
    </location>
</feature>
<dbReference type="Gramene" id="Psat04G0552000-T1">
    <property type="protein sequence ID" value="KAI5422100.1"/>
    <property type="gene ID" value="KIW84_045520"/>
</dbReference>
<keyword evidence="3" id="KW-1185">Reference proteome</keyword>
<sequence length="170" mass="19013">MIPSSPSDFTEMANMGTRLEEGFGERRLSKEEASSSKKYESGSAKRKEGETNSVSVGRQRRPHGDPGHDIENCYPFKYEVQKLVKSGTVSFEDRAPNVKANPLPTHGNASSNMVDGCPREYKVYDVRHIRQCLVAIHRDICLVSDCEHDHDGCVKCSEDPRGCVIVKRDI</sequence>
<dbReference type="EMBL" id="JAMSHJ010000004">
    <property type="protein sequence ID" value="KAI5422100.1"/>
    <property type="molecule type" value="Genomic_DNA"/>
</dbReference>
<accession>A0A9D4XND5</accession>
<proteinExistence type="predicted"/>
<feature type="compositionally biased region" description="Basic and acidic residues" evidence="1">
    <location>
        <begin position="18"/>
        <end position="50"/>
    </location>
</feature>
<reference evidence="2 3" key="1">
    <citation type="journal article" date="2022" name="Nat. Genet.">
        <title>Improved pea reference genome and pan-genome highlight genomic features and evolutionary characteristics.</title>
        <authorList>
            <person name="Yang T."/>
            <person name="Liu R."/>
            <person name="Luo Y."/>
            <person name="Hu S."/>
            <person name="Wang D."/>
            <person name="Wang C."/>
            <person name="Pandey M.K."/>
            <person name="Ge S."/>
            <person name="Xu Q."/>
            <person name="Li N."/>
            <person name="Li G."/>
            <person name="Huang Y."/>
            <person name="Saxena R.K."/>
            <person name="Ji Y."/>
            <person name="Li M."/>
            <person name="Yan X."/>
            <person name="He Y."/>
            <person name="Liu Y."/>
            <person name="Wang X."/>
            <person name="Xiang C."/>
            <person name="Varshney R.K."/>
            <person name="Ding H."/>
            <person name="Gao S."/>
            <person name="Zong X."/>
        </authorList>
    </citation>
    <scope>NUCLEOTIDE SEQUENCE [LARGE SCALE GENOMIC DNA]</scope>
    <source>
        <strain evidence="2 3">cv. Zhongwan 6</strain>
    </source>
</reference>
<organism evidence="2 3">
    <name type="scientific">Pisum sativum</name>
    <name type="common">Garden pea</name>
    <name type="synonym">Lathyrus oleraceus</name>
    <dbReference type="NCBI Taxonomy" id="3888"/>
    <lineage>
        <taxon>Eukaryota</taxon>
        <taxon>Viridiplantae</taxon>
        <taxon>Streptophyta</taxon>
        <taxon>Embryophyta</taxon>
        <taxon>Tracheophyta</taxon>
        <taxon>Spermatophyta</taxon>
        <taxon>Magnoliopsida</taxon>
        <taxon>eudicotyledons</taxon>
        <taxon>Gunneridae</taxon>
        <taxon>Pentapetalae</taxon>
        <taxon>rosids</taxon>
        <taxon>fabids</taxon>
        <taxon>Fabales</taxon>
        <taxon>Fabaceae</taxon>
        <taxon>Papilionoideae</taxon>
        <taxon>50 kb inversion clade</taxon>
        <taxon>NPAAA clade</taxon>
        <taxon>Hologalegina</taxon>
        <taxon>IRL clade</taxon>
        <taxon>Fabeae</taxon>
        <taxon>Lathyrus</taxon>
    </lineage>
</organism>
<gene>
    <name evidence="2" type="ORF">KIW84_045520</name>
</gene>
<dbReference type="Proteomes" id="UP001058974">
    <property type="component" value="Chromosome 4"/>
</dbReference>
<name>A0A9D4XND5_PEA</name>
<comment type="caution">
    <text evidence="2">The sequence shown here is derived from an EMBL/GenBank/DDBJ whole genome shotgun (WGS) entry which is preliminary data.</text>
</comment>
<evidence type="ECO:0000313" key="2">
    <source>
        <dbReference type="EMBL" id="KAI5422100.1"/>
    </source>
</evidence>
<dbReference type="AlphaFoldDB" id="A0A9D4XND5"/>
<protein>
    <submittedName>
        <fullName evidence="2">Uncharacterized protein</fullName>
    </submittedName>
</protein>
<evidence type="ECO:0000256" key="1">
    <source>
        <dbReference type="SAM" id="MobiDB-lite"/>
    </source>
</evidence>
<evidence type="ECO:0000313" key="3">
    <source>
        <dbReference type="Proteomes" id="UP001058974"/>
    </source>
</evidence>
<feature type="region of interest" description="Disordered" evidence="1">
    <location>
        <begin position="1"/>
        <end position="72"/>
    </location>
</feature>